<dbReference type="EMBL" id="JADKFW010000021">
    <property type="protein sequence ID" value="MBK9719949.1"/>
    <property type="molecule type" value="Genomic_DNA"/>
</dbReference>
<dbReference type="PANTHER" id="PTHR24273">
    <property type="entry name" value="FI04643P-RELATED"/>
    <property type="match status" value="1"/>
</dbReference>
<sequence>MKKLSFTQLTKHKAIRGALSLIVFSFALVLGKLQAQCPANFSTPIPTIACQGQVSTYFITNYDNTAITGYNYSIVPLTGTANFNLVGANLTITYSTPGDVSFNLVLIPVSAAIPCATQTFNVRVGALFAPQANCNDTINVSLDELCVARVTPDMVLEGNTYNYLDYDVVIRDQITKVTIPGSPLVSRAYLGKFLEVSAIHRCSGNSCWGVLRIEDKLKPILNCKTYIVDCGTPTTPEVLGFPKPVGAPNPTPVVGQPRTYTSNSSFYDNCGPTTFKYNDRKIQVVCPPAVTYIDTIFRDWTANDSYGNQITCSDTILVRAGTTLGLICPPNWDDITHFAIPCDTTIERDANGYPHPNVTGYPTGIGCRNINYTYTDLRLNVCQGSYKILREWLIADWCTGTTATCTQIIKILDKRGPLLVCASRQTVSTAINSCEGWADIKVPTILAGECSSVTWDVLVKRGVEDTTVRPTSIAAVRDGITLNADGSYHVANLPVGLSWVLFIGTDACGNSTECSTEIFVAEKTKPTPVCHFETVVTLSDEGIAKVFASSFDDGSHDNCALDSFKVRRMNPTSNCFGPEGNSVFGNFVKFCCTDIPNNPIVVILQVRDKAGNTNECMVQVTVQDKKPPVITCLPNITVSCGFDYSNLNVFGTYRRNQSDRKQILLNDIRNTLNVPQPYLWGLDGLVIEDCTLTVDSSISNTVNACGVGNISRVYTFRDEFNPTQTCVQNISVINFTPYKGLSIVWPGDVIIEGCLTSSDTARTGAPRWPSNVPCSNILSTFEDQTFNIVEGVCYKILRKWTVVDWCNFNINTGAGRWTYTQIIKVKNSVAPTITSSCSNQVFDSQSPECNGFAALVATATDDCTHPEDLVWSYKIDLFNNNSIDINGFTNNATGTYPGGTHKITWTVADQCGNETSCTYTFKIRDAKQPTPYCRTGIITVIMPSSGSVTVWASDLNLDSKDNCTPSNQLRYSFSSNVFNTSQTYVCSQITDGISKTFDVRIYVTDLEGNQDYCDTKITIQDGLGNACPDNITGGGTSSLVAGTLSTSNNANLEQAMVSINGNMPSMPKYHMTQKDGKYAFPAIPLSENYTINAEKNDDPLNGVSTQDIVLIQKHILGISTLNSAYKIIAADVNDSKTITAKDISDLRKLILGVTNELPLKKSWRFINASQQFQDQKSPWPLQEVVQIDKLSSDMLENNFIAVKVGDVNGNAKANQLTVSTSRTNADMFIDLKDLSFVEGQLIEVPFSDLEANTISGLQMEIVFDPEVLHFVEIKSGQLNIHEQNVNYTYVSQGKIRLSWDYATGVLCNKPLFSLVFNGLKKGIVSEHLALGTDSYKSEAYDIEGNEMNIRASYGGNATNSNNGFYLYQNEPNPFSSVTKISFQLPEDAVANLRVYDVNGKILKELSKQYKAGLNNIEISKKELQASGILYYRLETNNHRAIRKMILIE</sequence>
<protein>
    <submittedName>
        <fullName evidence="2">T9SS type A sorting domain-containing protein</fullName>
    </submittedName>
</protein>
<dbReference type="InterPro" id="IPR008965">
    <property type="entry name" value="CBM2/CBM3_carb-bd_dom_sf"/>
</dbReference>
<dbReference type="InterPro" id="IPR002102">
    <property type="entry name" value="Cohesin_dom"/>
</dbReference>
<dbReference type="InterPro" id="IPR026444">
    <property type="entry name" value="Secre_tail"/>
</dbReference>
<dbReference type="CDD" id="cd14252">
    <property type="entry name" value="Dockerin_like"/>
    <property type="match status" value="1"/>
</dbReference>
<dbReference type="Gene3D" id="1.10.1330.10">
    <property type="entry name" value="Dockerin domain"/>
    <property type="match status" value="1"/>
</dbReference>
<accession>A0A9D7XF91</accession>
<dbReference type="Gene3D" id="2.60.40.680">
    <property type="match status" value="1"/>
</dbReference>
<dbReference type="Proteomes" id="UP000808349">
    <property type="component" value="Unassembled WGS sequence"/>
</dbReference>
<dbReference type="CDD" id="cd08547">
    <property type="entry name" value="Type_II_cohesin"/>
    <property type="match status" value="1"/>
</dbReference>
<evidence type="ECO:0000313" key="2">
    <source>
        <dbReference type="EMBL" id="MBK9719949.1"/>
    </source>
</evidence>
<proteinExistence type="predicted"/>
<dbReference type="GO" id="GO:0000272">
    <property type="term" value="P:polysaccharide catabolic process"/>
    <property type="evidence" value="ECO:0007669"/>
    <property type="project" value="InterPro"/>
</dbReference>
<dbReference type="GO" id="GO:0030246">
    <property type="term" value="F:carbohydrate binding"/>
    <property type="evidence" value="ECO:0007669"/>
    <property type="project" value="InterPro"/>
</dbReference>
<gene>
    <name evidence="2" type="ORF">IPO85_21055</name>
</gene>
<dbReference type="PANTHER" id="PTHR24273:SF32">
    <property type="entry name" value="HYALIN"/>
    <property type="match status" value="1"/>
</dbReference>
<dbReference type="SUPFAM" id="SSF63446">
    <property type="entry name" value="Type I dockerin domain"/>
    <property type="match status" value="1"/>
</dbReference>
<comment type="caution">
    <text evidence="2">The sequence shown here is derived from an EMBL/GenBank/DDBJ whole genome shotgun (WGS) entry which is preliminary data.</text>
</comment>
<dbReference type="InterPro" id="IPR016134">
    <property type="entry name" value="Dockerin_dom"/>
</dbReference>
<organism evidence="2 3">
    <name type="scientific">Candidatus Defluviibacterium haderslevense</name>
    <dbReference type="NCBI Taxonomy" id="2981993"/>
    <lineage>
        <taxon>Bacteria</taxon>
        <taxon>Pseudomonadati</taxon>
        <taxon>Bacteroidota</taxon>
        <taxon>Saprospiria</taxon>
        <taxon>Saprospirales</taxon>
        <taxon>Saprospiraceae</taxon>
        <taxon>Candidatus Defluviibacterium</taxon>
    </lineage>
</organism>
<dbReference type="InterPro" id="IPR036439">
    <property type="entry name" value="Dockerin_dom_sf"/>
</dbReference>
<dbReference type="Pfam" id="PF00963">
    <property type="entry name" value="Cohesin"/>
    <property type="match status" value="1"/>
</dbReference>
<feature type="domain" description="Dockerin" evidence="1">
    <location>
        <begin position="1088"/>
        <end position="1159"/>
    </location>
</feature>
<name>A0A9D7XF91_9BACT</name>
<evidence type="ECO:0000259" key="1">
    <source>
        <dbReference type="PROSITE" id="PS51766"/>
    </source>
</evidence>
<evidence type="ECO:0000313" key="3">
    <source>
        <dbReference type="Proteomes" id="UP000808349"/>
    </source>
</evidence>
<reference evidence="2 3" key="1">
    <citation type="submission" date="2020-10" db="EMBL/GenBank/DDBJ databases">
        <title>Connecting structure to function with the recovery of over 1000 high-quality activated sludge metagenome-assembled genomes encoding full-length rRNA genes using long-read sequencing.</title>
        <authorList>
            <person name="Singleton C.M."/>
            <person name="Petriglieri F."/>
            <person name="Kristensen J.M."/>
            <person name="Kirkegaard R.H."/>
            <person name="Michaelsen T.Y."/>
            <person name="Andersen M.H."/>
            <person name="Karst S.M."/>
            <person name="Dueholm M.S."/>
            <person name="Nielsen P.H."/>
            <person name="Albertsen M."/>
        </authorList>
    </citation>
    <scope>NUCLEOTIDE SEQUENCE [LARGE SCALE GENOMIC DNA]</scope>
    <source>
        <strain evidence="2">Ribe_18-Q3-R11-54_BAT3C.373</strain>
    </source>
</reference>
<dbReference type="NCBIfam" id="TIGR04183">
    <property type="entry name" value="Por_Secre_tail"/>
    <property type="match status" value="1"/>
</dbReference>
<dbReference type="PROSITE" id="PS51766">
    <property type="entry name" value="DOCKERIN"/>
    <property type="match status" value="1"/>
</dbReference>
<dbReference type="SUPFAM" id="SSF49384">
    <property type="entry name" value="Carbohydrate-binding domain"/>
    <property type="match status" value="1"/>
</dbReference>
<dbReference type="Pfam" id="PF18962">
    <property type="entry name" value="Por_Secre_tail"/>
    <property type="match status" value="1"/>
</dbReference>